<dbReference type="EMBL" id="SMKU01000003">
    <property type="protein sequence ID" value="TDD97187.1"/>
    <property type="molecule type" value="Genomic_DNA"/>
</dbReference>
<name>A0A4V2YZH6_9ACTN</name>
<evidence type="ECO:0000313" key="1">
    <source>
        <dbReference type="EMBL" id="TDD97187.1"/>
    </source>
</evidence>
<sequence length="151" mass="17033">MSDTEEPAIDVHTWFGGSYSDYAVLHRTLLQSMPVEWQHRFTALMGELEERFEGLPQAKAYHVEPGEWVYVNEAEDPVLHANGVTVLVGPNGTTYYDKEGNELGAADRVFIRGKEPVPHYNRGRTHIEPTAANAEEIAELLKGNPWERKGE</sequence>
<protein>
    <submittedName>
        <fullName evidence="1">Uncharacterized protein</fullName>
    </submittedName>
</protein>
<reference evidence="1 2" key="1">
    <citation type="submission" date="2019-03" db="EMBL/GenBank/DDBJ databases">
        <title>Draft genome sequences of novel Actinobacteria.</title>
        <authorList>
            <person name="Sahin N."/>
            <person name="Ay H."/>
            <person name="Saygin H."/>
        </authorList>
    </citation>
    <scope>NUCLEOTIDE SEQUENCE [LARGE SCALE GENOMIC DNA]</scope>
    <source>
        <strain evidence="1 2">H3C3</strain>
    </source>
</reference>
<accession>A0A4V2YZH6</accession>
<dbReference type="OrthoDB" id="6045594at2"/>
<keyword evidence="2" id="KW-1185">Reference proteome</keyword>
<dbReference type="AlphaFoldDB" id="A0A4V2YZH6"/>
<gene>
    <name evidence="1" type="ORF">E1298_01760</name>
</gene>
<dbReference type="Proteomes" id="UP000294513">
    <property type="component" value="Unassembled WGS sequence"/>
</dbReference>
<evidence type="ECO:0000313" key="2">
    <source>
        <dbReference type="Proteomes" id="UP000294513"/>
    </source>
</evidence>
<proteinExistence type="predicted"/>
<organism evidence="1 2">
    <name type="scientific">Actinomadura rubrisoli</name>
    <dbReference type="NCBI Taxonomy" id="2530368"/>
    <lineage>
        <taxon>Bacteria</taxon>
        <taxon>Bacillati</taxon>
        <taxon>Actinomycetota</taxon>
        <taxon>Actinomycetes</taxon>
        <taxon>Streptosporangiales</taxon>
        <taxon>Thermomonosporaceae</taxon>
        <taxon>Actinomadura</taxon>
    </lineage>
</organism>
<comment type="caution">
    <text evidence="1">The sequence shown here is derived from an EMBL/GenBank/DDBJ whole genome shotgun (WGS) entry which is preliminary data.</text>
</comment>
<dbReference type="RefSeq" id="WP_131888947.1">
    <property type="nucleotide sequence ID" value="NZ_SMKU01000003.1"/>
</dbReference>